<comment type="caution">
    <text evidence="3">The sequence shown here is derived from an EMBL/GenBank/DDBJ whole genome shotgun (WGS) entry which is preliminary data.</text>
</comment>
<keyword evidence="2" id="KW-0732">Signal</keyword>
<evidence type="ECO:0000313" key="4">
    <source>
        <dbReference type="Proteomes" id="UP001596101"/>
    </source>
</evidence>
<evidence type="ECO:0000256" key="2">
    <source>
        <dbReference type="SAM" id="SignalP"/>
    </source>
</evidence>
<feature type="signal peptide" evidence="2">
    <location>
        <begin position="1"/>
        <end position="22"/>
    </location>
</feature>
<feature type="compositionally biased region" description="Low complexity" evidence="1">
    <location>
        <begin position="53"/>
        <end position="89"/>
    </location>
</feature>
<feature type="chain" id="PRO_5046124759" evidence="2">
    <location>
        <begin position="23"/>
        <end position="102"/>
    </location>
</feature>
<reference evidence="4" key="1">
    <citation type="journal article" date="2019" name="Int. J. Syst. Evol. Microbiol.">
        <title>The Global Catalogue of Microorganisms (GCM) 10K type strain sequencing project: providing services to taxonomists for standard genome sequencing and annotation.</title>
        <authorList>
            <consortium name="The Broad Institute Genomics Platform"/>
            <consortium name="The Broad Institute Genome Sequencing Center for Infectious Disease"/>
            <person name="Wu L."/>
            <person name="Ma J."/>
        </authorList>
    </citation>
    <scope>NUCLEOTIDE SEQUENCE [LARGE SCALE GENOMIC DNA]</scope>
    <source>
        <strain evidence="4">CCUG 43111</strain>
    </source>
</reference>
<evidence type="ECO:0000313" key="3">
    <source>
        <dbReference type="EMBL" id="MFC5479662.1"/>
    </source>
</evidence>
<keyword evidence="4" id="KW-1185">Reference proteome</keyword>
<gene>
    <name evidence="3" type="ORF">ACFPQ5_15805</name>
</gene>
<organism evidence="3 4">
    <name type="scientific">Massilia suwonensis</name>
    <dbReference type="NCBI Taxonomy" id="648895"/>
    <lineage>
        <taxon>Bacteria</taxon>
        <taxon>Pseudomonadati</taxon>
        <taxon>Pseudomonadota</taxon>
        <taxon>Betaproteobacteria</taxon>
        <taxon>Burkholderiales</taxon>
        <taxon>Oxalobacteraceae</taxon>
        <taxon>Telluria group</taxon>
        <taxon>Massilia</taxon>
    </lineage>
</organism>
<dbReference type="Proteomes" id="UP001596101">
    <property type="component" value="Unassembled WGS sequence"/>
</dbReference>
<dbReference type="RefSeq" id="WP_379757557.1">
    <property type="nucleotide sequence ID" value="NZ_JBHSMR010000013.1"/>
</dbReference>
<dbReference type="EMBL" id="JBHSMR010000013">
    <property type="protein sequence ID" value="MFC5479662.1"/>
    <property type="molecule type" value="Genomic_DNA"/>
</dbReference>
<feature type="region of interest" description="Disordered" evidence="1">
    <location>
        <begin position="46"/>
        <end position="102"/>
    </location>
</feature>
<sequence>MHQKSRAALIGALLAVPLGALAQQSPRTPDPADPAAPVTPIVYESVITPPAPQGGAPTPDKLWRAANEAVAPASSQAAHQAAPARQPAPVDHGAHHQAGKPR</sequence>
<protein>
    <submittedName>
        <fullName evidence="3">Uncharacterized protein</fullName>
    </submittedName>
</protein>
<proteinExistence type="predicted"/>
<accession>A0ABW0MRP8</accession>
<evidence type="ECO:0000256" key="1">
    <source>
        <dbReference type="SAM" id="MobiDB-lite"/>
    </source>
</evidence>
<name>A0ABW0MRP8_9BURK</name>